<dbReference type="Gene3D" id="3.30.360.10">
    <property type="entry name" value="Dihydrodipicolinate Reductase, domain 2"/>
    <property type="match status" value="1"/>
</dbReference>
<dbReference type="SUPFAM" id="SSF55347">
    <property type="entry name" value="Glyceraldehyde-3-phosphate dehydrogenase-like, C-terminal domain"/>
    <property type="match status" value="1"/>
</dbReference>
<dbReference type="GeneID" id="39602236"/>
<dbReference type="PANTHER" id="PTHR42840:SF5">
    <property type="entry name" value="NAD(P)-BINDING ROSSMANN-FOLD SUPERFAMILY PROTEIN"/>
    <property type="match status" value="1"/>
</dbReference>
<gene>
    <name evidence="4" type="ORF">C8Q69DRAFT_508318</name>
</gene>
<evidence type="ECO:0000313" key="5">
    <source>
        <dbReference type="Proteomes" id="UP000283841"/>
    </source>
</evidence>
<dbReference type="GO" id="GO:0006740">
    <property type="term" value="P:NADPH regeneration"/>
    <property type="evidence" value="ECO:0007669"/>
    <property type="project" value="TreeGrafter"/>
</dbReference>
<proteinExistence type="inferred from homology"/>
<dbReference type="VEuPathDB" id="FungiDB:C8Q69DRAFT_508318"/>
<dbReference type="InterPro" id="IPR036291">
    <property type="entry name" value="NAD(P)-bd_dom_sf"/>
</dbReference>
<evidence type="ECO:0008006" key="6">
    <source>
        <dbReference type="Google" id="ProtNLM"/>
    </source>
</evidence>
<protein>
    <recommendedName>
        <fullName evidence="6">Oxidoreductase family, NAD-binding Rossmann fold protein</fullName>
    </recommendedName>
</protein>
<reference evidence="4 5" key="1">
    <citation type="journal article" date="2018" name="Front. Microbiol.">
        <title>Genomic and genetic insights into a cosmopolitan fungus, Paecilomyces variotii (Eurotiales).</title>
        <authorList>
            <person name="Urquhart A.S."/>
            <person name="Mondo S.J."/>
            <person name="Makela M.R."/>
            <person name="Hane J.K."/>
            <person name="Wiebenga A."/>
            <person name="He G."/>
            <person name="Mihaltcheva S."/>
            <person name="Pangilinan J."/>
            <person name="Lipzen A."/>
            <person name="Barry K."/>
            <person name="de Vries R.P."/>
            <person name="Grigoriev I.V."/>
            <person name="Idnurm A."/>
        </authorList>
    </citation>
    <scope>NUCLEOTIDE SEQUENCE [LARGE SCALE GENOMIC DNA]</scope>
    <source>
        <strain evidence="4 5">CBS 101075</strain>
    </source>
</reference>
<dbReference type="InterPro" id="IPR000683">
    <property type="entry name" value="Gfo/Idh/MocA-like_OxRdtase_N"/>
</dbReference>
<dbReference type="Proteomes" id="UP000283841">
    <property type="component" value="Unassembled WGS sequence"/>
</dbReference>
<dbReference type="Pfam" id="PF22725">
    <property type="entry name" value="GFO_IDH_MocA_C3"/>
    <property type="match status" value="1"/>
</dbReference>
<dbReference type="AlphaFoldDB" id="A0A443HQ99"/>
<dbReference type="SUPFAM" id="SSF51735">
    <property type="entry name" value="NAD(P)-binding Rossmann-fold domains"/>
    <property type="match status" value="1"/>
</dbReference>
<dbReference type="InterPro" id="IPR055170">
    <property type="entry name" value="GFO_IDH_MocA-like_dom"/>
</dbReference>
<evidence type="ECO:0000256" key="1">
    <source>
        <dbReference type="ARBA" id="ARBA00010928"/>
    </source>
</evidence>
<comment type="similarity">
    <text evidence="1">Belongs to the Gfo/Idh/MocA family.</text>
</comment>
<dbReference type="EMBL" id="RCNU01000008">
    <property type="protein sequence ID" value="RWQ93959.1"/>
    <property type="molecule type" value="Genomic_DNA"/>
</dbReference>
<dbReference type="GO" id="GO:0016491">
    <property type="term" value="F:oxidoreductase activity"/>
    <property type="evidence" value="ECO:0007669"/>
    <property type="project" value="TreeGrafter"/>
</dbReference>
<organism evidence="4 5">
    <name type="scientific">Byssochlamys spectabilis</name>
    <name type="common">Paecilomyces variotii</name>
    <dbReference type="NCBI Taxonomy" id="264951"/>
    <lineage>
        <taxon>Eukaryota</taxon>
        <taxon>Fungi</taxon>
        <taxon>Dikarya</taxon>
        <taxon>Ascomycota</taxon>
        <taxon>Pezizomycotina</taxon>
        <taxon>Eurotiomycetes</taxon>
        <taxon>Eurotiomycetidae</taxon>
        <taxon>Eurotiales</taxon>
        <taxon>Thermoascaceae</taxon>
        <taxon>Paecilomyces</taxon>
    </lineage>
</organism>
<name>A0A443HQ99_BYSSP</name>
<dbReference type="GO" id="GO:0005737">
    <property type="term" value="C:cytoplasm"/>
    <property type="evidence" value="ECO:0007669"/>
    <property type="project" value="TreeGrafter"/>
</dbReference>
<dbReference type="Gene3D" id="3.40.50.720">
    <property type="entry name" value="NAD(P)-binding Rossmann-like Domain"/>
    <property type="match status" value="1"/>
</dbReference>
<feature type="domain" description="GFO/IDH/MocA-like oxidoreductase" evidence="3">
    <location>
        <begin position="151"/>
        <end position="265"/>
    </location>
</feature>
<dbReference type="PANTHER" id="PTHR42840">
    <property type="entry name" value="NAD(P)-BINDING ROSSMANN-FOLD SUPERFAMILY PROTEIN-RELATED"/>
    <property type="match status" value="1"/>
</dbReference>
<feature type="domain" description="Gfo/Idh/MocA-like oxidoreductase N-terminal" evidence="2">
    <location>
        <begin position="4"/>
        <end position="121"/>
    </location>
</feature>
<comment type="caution">
    <text evidence="4">The sequence shown here is derived from an EMBL/GenBank/DDBJ whole genome shotgun (WGS) entry which is preliminary data.</text>
</comment>
<dbReference type="Pfam" id="PF01408">
    <property type="entry name" value="GFO_IDH_MocA"/>
    <property type="match status" value="1"/>
</dbReference>
<keyword evidence="5" id="KW-1185">Reference proteome</keyword>
<evidence type="ECO:0000259" key="2">
    <source>
        <dbReference type="Pfam" id="PF01408"/>
    </source>
</evidence>
<accession>A0A443HQ99</accession>
<dbReference type="GO" id="GO:0000166">
    <property type="term" value="F:nucleotide binding"/>
    <property type="evidence" value="ECO:0007669"/>
    <property type="project" value="InterPro"/>
</dbReference>
<dbReference type="RefSeq" id="XP_028483604.1">
    <property type="nucleotide sequence ID" value="XM_028632959.1"/>
</dbReference>
<sequence length="341" mass="37255">MSLGVVIVGSGIFAREEHLPAVQAAKDFTLKAIYSRSLKSAQNLIGENSSVDLYSEDSGSGKTYDDLLAREDIQAAIIALPIPIQPEFVRKALSAGKHVLSEKPISQDIAAAQELINWYESNVDTSKVFWGVAENYRYMKQYVYAAEQIRKLGRVRNFRVNMHTKIQPDSKYYLTEWRKAPSHQGGFLLDGGVHFIAGLRLFLGPTDPITTLSAQTRLLQEHLAPVDTVDAVLKTKSGATGIFSVSFGSDFKDTAYEIACDGGVVTLTFDGVTVNGVKQDVEYDGRGVKDEVADFAASVAKGGPLDRRQTVSEALADLEILEKFLKSGEKDGEKISLTLQG</sequence>
<dbReference type="STRING" id="264951.A0A443HQ99"/>
<evidence type="ECO:0000313" key="4">
    <source>
        <dbReference type="EMBL" id="RWQ93959.1"/>
    </source>
</evidence>
<evidence type="ECO:0000259" key="3">
    <source>
        <dbReference type="Pfam" id="PF22725"/>
    </source>
</evidence>